<feature type="compositionally biased region" description="Polar residues" evidence="6">
    <location>
        <begin position="474"/>
        <end position="487"/>
    </location>
</feature>
<dbReference type="InterPro" id="IPR041661">
    <property type="entry name" value="ZN622/Rei1/Reh1_Znf-C2H2"/>
</dbReference>
<dbReference type="InterPro" id="IPR013087">
    <property type="entry name" value="Znf_C2H2_type"/>
</dbReference>
<evidence type="ECO:0000313" key="8">
    <source>
        <dbReference type="EMBL" id="KAJ1523453.1"/>
    </source>
</evidence>
<evidence type="ECO:0000313" key="9">
    <source>
        <dbReference type="Proteomes" id="UP001075354"/>
    </source>
</evidence>
<dbReference type="AlphaFoldDB" id="A0AAV7XGD3"/>
<evidence type="ECO:0000256" key="1">
    <source>
        <dbReference type="ARBA" id="ARBA00022723"/>
    </source>
</evidence>
<keyword evidence="9" id="KW-1185">Reference proteome</keyword>
<keyword evidence="3" id="KW-0862">Zinc</keyword>
<feature type="region of interest" description="Disordered" evidence="6">
    <location>
        <begin position="459"/>
        <end position="499"/>
    </location>
</feature>
<evidence type="ECO:0000256" key="4">
    <source>
        <dbReference type="ARBA" id="ARBA00034119"/>
    </source>
</evidence>
<gene>
    <name evidence="8" type="ORF">ONE63_001310</name>
</gene>
<feature type="domain" description="C2H2-type" evidence="7">
    <location>
        <begin position="225"/>
        <end position="254"/>
    </location>
</feature>
<dbReference type="InterPro" id="IPR036236">
    <property type="entry name" value="Znf_C2H2_sf"/>
</dbReference>
<dbReference type="InterPro" id="IPR040048">
    <property type="entry name" value="ZNF277"/>
</dbReference>
<accession>A0AAV7XGD3</accession>
<comment type="similarity">
    <text evidence="4">Belongs to the ZNF277 family.</text>
</comment>
<protein>
    <recommendedName>
        <fullName evidence="7">C2H2-type domain-containing protein</fullName>
    </recommendedName>
</protein>
<feature type="region of interest" description="Disordered" evidence="6">
    <location>
        <begin position="1"/>
        <end position="35"/>
    </location>
</feature>
<proteinExistence type="inferred from homology"/>
<name>A0AAV7XGD3_9NEOP</name>
<dbReference type="PROSITE" id="PS50157">
    <property type="entry name" value="ZINC_FINGER_C2H2_2"/>
    <property type="match status" value="1"/>
</dbReference>
<organism evidence="8 9">
    <name type="scientific">Megalurothrips usitatus</name>
    <name type="common">bean blossom thrips</name>
    <dbReference type="NCBI Taxonomy" id="439358"/>
    <lineage>
        <taxon>Eukaryota</taxon>
        <taxon>Metazoa</taxon>
        <taxon>Ecdysozoa</taxon>
        <taxon>Arthropoda</taxon>
        <taxon>Hexapoda</taxon>
        <taxon>Insecta</taxon>
        <taxon>Pterygota</taxon>
        <taxon>Neoptera</taxon>
        <taxon>Paraneoptera</taxon>
        <taxon>Thysanoptera</taxon>
        <taxon>Terebrantia</taxon>
        <taxon>Thripoidea</taxon>
        <taxon>Thripidae</taxon>
        <taxon>Megalurothrips</taxon>
    </lineage>
</organism>
<dbReference type="PROSITE" id="PS00028">
    <property type="entry name" value="ZINC_FINGER_C2H2_1"/>
    <property type="match status" value="2"/>
</dbReference>
<keyword evidence="1" id="KW-0479">Metal-binding</keyword>
<dbReference type="PANTHER" id="PTHR13267">
    <property type="entry name" value="ZINC FINGER PROTEIN 277"/>
    <property type="match status" value="1"/>
</dbReference>
<evidence type="ECO:0000259" key="7">
    <source>
        <dbReference type="PROSITE" id="PS50157"/>
    </source>
</evidence>
<evidence type="ECO:0000256" key="5">
    <source>
        <dbReference type="PROSITE-ProRule" id="PRU00042"/>
    </source>
</evidence>
<dbReference type="PANTHER" id="PTHR13267:SF3">
    <property type="entry name" value="ZINC FINGER PROTEIN 277"/>
    <property type="match status" value="1"/>
</dbReference>
<dbReference type="EMBL" id="JAPTSV010000010">
    <property type="protein sequence ID" value="KAJ1523453.1"/>
    <property type="molecule type" value="Genomic_DNA"/>
</dbReference>
<dbReference type="Pfam" id="PF12756">
    <property type="entry name" value="zf-C2H2_2"/>
    <property type="match status" value="2"/>
</dbReference>
<comment type="caution">
    <text evidence="8">The sequence shown here is derived from an EMBL/GenBank/DDBJ whole genome shotgun (WGS) entry which is preliminary data.</text>
</comment>
<sequence length="499" mass="57125">MESGPGTKPSYRKPKPPTKCGPQPKKETSSSSSSKLPVLKQLNMYKTESVDTECLLCSKTFLLPIDVKEFLSHLLCSHHLVIADTHCIADFKGYIDYWRTRFTSVMLSDVCSVMHAPVKDSGAGPHTEAETQEFFLLSDVLPEDRLLRQGLQQKRLEWVLQQQQFERDDTSFRKGCLICRTELTGTRASYLQHLNSAHNLQIGRTANLVFIDELIDVIEQYLNKFQCLYCEKFFTDRLVLREHMRKKMHKRINPSNNLFDQYYAVNYLEMGKNWQEVADEKEEPDLGACTSGSEAGDGDVADWGDWNETTNMSITCLFCDTKCDLWETTMQHLKETHKFDFITYVGVMDFYQKVKLVNYIRNQVESNTCIVCEEKFVSNYELLKHMESVLHKELPSKDLWDRAEYFFPTKEDDGFLCQLDDIRGDEEGTPECVTGEEPDQQLRAALAEGRLSEAIELRAELSQPVPGSSPGSSDATRANPSLSSKSTLHVKFKDIESKE</sequence>
<evidence type="ECO:0000256" key="2">
    <source>
        <dbReference type="ARBA" id="ARBA00022771"/>
    </source>
</evidence>
<evidence type="ECO:0000256" key="3">
    <source>
        <dbReference type="ARBA" id="ARBA00022833"/>
    </source>
</evidence>
<keyword evidence="2 5" id="KW-0863">Zinc-finger</keyword>
<dbReference type="Proteomes" id="UP001075354">
    <property type="component" value="Chromosome 10"/>
</dbReference>
<reference evidence="8" key="1">
    <citation type="submission" date="2022-12" db="EMBL/GenBank/DDBJ databases">
        <title>Chromosome-level genome assembly of the bean flower thrips Megalurothrips usitatus.</title>
        <authorList>
            <person name="Ma L."/>
            <person name="Liu Q."/>
            <person name="Li H."/>
            <person name="Cai W."/>
        </authorList>
    </citation>
    <scope>NUCLEOTIDE SEQUENCE</scope>
    <source>
        <strain evidence="8">Cailab_2022a</strain>
    </source>
</reference>
<dbReference type="GO" id="GO:0008270">
    <property type="term" value="F:zinc ion binding"/>
    <property type="evidence" value="ECO:0007669"/>
    <property type="project" value="UniProtKB-KW"/>
</dbReference>
<dbReference type="SUPFAM" id="SSF57667">
    <property type="entry name" value="beta-beta-alpha zinc fingers"/>
    <property type="match status" value="2"/>
</dbReference>
<evidence type="ECO:0000256" key="6">
    <source>
        <dbReference type="SAM" id="MobiDB-lite"/>
    </source>
</evidence>
<dbReference type="SMART" id="SM00355">
    <property type="entry name" value="ZnF_C2H2"/>
    <property type="match status" value="5"/>
</dbReference>